<evidence type="ECO:0000313" key="4">
    <source>
        <dbReference type="EMBL" id="KAK4226067.1"/>
    </source>
</evidence>
<protein>
    <recommendedName>
        <fullName evidence="3">Cytoplasmic tRNA 2-thiolation protein 2</fullName>
    </recommendedName>
</protein>
<organism evidence="4 5">
    <name type="scientific">Podospora fimiseda</name>
    <dbReference type="NCBI Taxonomy" id="252190"/>
    <lineage>
        <taxon>Eukaryota</taxon>
        <taxon>Fungi</taxon>
        <taxon>Dikarya</taxon>
        <taxon>Ascomycota</taxon>
        <taxon>Pezizomycotina</taxon>
        <taxon>Sordariomycetes</taxon>
        <taxon>Sordariomycetidae</taxon>
        <taxon>Sordariales</taxon>
        <taxon>Podosporaceae</taxon>
        <taxon>Podospora</taxon>
    </lineage>
</organism>
<keyword evidence="1 3" id="KW-0963">Cytoplasm</keyword>
<dbReference type="EMBL" id="MU865354">
    <property type="protein sequence ID" value="KAK4226067.1"/>
    <property type="molecule type" value="Genomic_DNA"/>
</dbReference>
<sequence length="393" mass="43337">MAMESNSATAGSLTKPCKKCRVQEATLDSRGQPVCKDCFVKFIATKCVKQIGLLGRETMPPCIPNPSGRGPPIIQIRKYILGLSLGPSSTALLNLLHENIEYQLSMNRRTPFDLTVIHISSSLGQSSDPLTAHRKAYPRFTFLTIPLSFALTLPTIDWSSLSFTSFPPSSLSELFNSLASQSVASRTDIIHLLTRHLLLHQILTTESQALLLGHSTTSIAELTLTQTAKGRGFSLPWQINDGPFTIIDYTLTPTEEKKVLVYYPLRDVLRKELITYTTLTDPPLTELIPAEEKTVKENAAVVSHKDLSIEEVMLRYFADVEENYPSIVANVARTTGKLVRIGTEENEAGNLCGLCSMPMDGEGDERWRGELGTTDDKKGLGRLCYGCERSTLG</sequence>
<dbReference type="GO" id="GO:0016783">
    <property type="term" value="F:sulfurtransferase activity"/>
    <property type="evidence" value="ECO:0007669"/>
    <property type="project" value="TreeGrafter"/>
</dbReference>
<reference evidence="4" key="2">
    <citation type="submission" date="2023-05" db="EMBL/GenBank/DDBJ databases">
        <authorList>
            <consortium name="Lawrence Berkeley National Laboratory"/>
            <person name="Steindorff A."/>
            <person name="Hensen N."/>
            <person name="Bonometti L."/>
            <person name="Westerberg I."/>
            <person name="Brannstrom I.O."/>
            <person name="Guillou S."/>
            <person name="Cros-Aarteil S."/>
            <person name="Calhoun S."/>
            <person name="Haridas S."/>
            <person name="Kuo A."/>
            <person name="Mondo S."/>
            <person name="Pangilinan J."/>
            <person name="Riley R."/>
            <person name="Labutti K."/>
            <person name="Andreopoulos B."/>
            <person name="Lipzen A."/>
            <person name="Chen C."/>
            <person name="Yanf M."/>
            <person name="Daum C."/>
            <person name="Ng V."/>
            <person name="Clum A."/>
            <person name="Ohm R."/>
            <person name="Martin F."/>
            <person name="Silar P."/>
            <person name="Natvig D."/>
            <person name="Lalanne C."/>
            <person name="Gautier V."/>
            <person name="Ament-Velasquez S.L."/>
            <person name="Kruys A."/>
            <person name="Hutchinson M.I."/>
            <person name="Powell A.J."/>
            <person name="Barry K."/>
            <person name="Miller A.N."/>
            <person name="Grigoriev I.V."/>
            <person name="Debuchy R."/>
            <person name="Gladieux P."/>
            <person name="Thoren M.H."/>
            <person name="Johannesson H."/>
        </authorList>
    </citation>
    <scope>NUCLEOTIDE SEQUENCE</scope>
    <source>
        <strain evidence="4">CBS 990.96</strain>
    </source>
</reference>
<dbReference type="HAMAP" id="MF_03054">
    <property type="entry name" value="CTU2"/>
    <property type="match status" value="1"/>
</dbReference>
<dbReference type="InterPro" id="IPR014729">
    <property type="entry name" value="Rossmann-like_a/b/a_fold"/>
</dbReference>
<evidence type="ECO:0000256" key="2">
    <source>
        <dbReference type="ARBA" id="ARBA00022694"/>
    </source>
</evidence>
<dbReference type="GO" id="GO:0002143">
    <property type="term" value="P:tRNA wobble position uridine thiolation"/>
    <property type="evidence" value="ECO:0007669"/>
    <property type="project" value="TreeGrafter"/>
</dbReference>
<reference evidence="4" key="1">
    <citation type="journal article" date="2023" name="Mol. Phylogenet. Evol.">
        <title>Genome-scale phylogeny and comparative genomics of the fungal order Sordariales.</title>
        <authorList>
            <person name="Hensen N."/>
            <person name="Bonometti L."/>
            <person name="Westerberg I."/>
            <person name="Brannstrom I.O."/>
            <person name="Guillou S."/>
            <person name="Cros-Aarteil S."/>
            <person name="Calhoun S."/>
            <person name="Haridas S."/>
            <person name="Kuo A."/>
            <person name="Mondo S."/>
            <person name="Pangilinan J."/>
            <person name="Riley R."/>
            <person name="LaButti K."/>
            <person name="Andreopoulos B."/>
            <person name="Lipzen A."/>
            <person name="Chen C."/>
            <person name="Yan M."/>
            <person name="Daum C."/>
            <person name="Ng V."/>
            <person name="Clum A."/>
            <person name="Steindorff A."/>
            <person name="Ohm R.A."/>
            <person name="Martin F."/>
            <person name="Silar P."/>
            <person name="Natvig D.O."/>
            <person name="Lalanne C."/>
            <person name="Gautier V."/>
            <person name="Ament-Velasquez S.L."/>
            <person name="Kruys A."/>
            <person name="Hutchinson M.I."/>
            <person name="Powell A.J."/>
            <person name="Barry K."/>
            <person name="Miller A.N."/>
            <person name="Grigoriev I.V."/>
            <person name="Debuchy R."/>
            <person name="Gladieux P."/>
            <person name="Hiltunen Thoren M."/>
            <person name="Johannesson H."/>
        </authorList>
    </citation>
    <scope>NUCLEOTIDE SEQUENCE</scope>
    <source>
        <strain evidence="4">CBS 990.96</strain>
    </source>
</reference>
<evidence type="ECO:0000256" key="1">
    <source>
        <dbReference type="ARBA" id="ARBA00022490"/>
    </source>
</evidence>
<dbReference type="GO" id="GO:0032447">
    <property type="term" value="P:protein urmylation"/>
    <property type="evidence" value="ECO:0007669"/>
    <property type="project" value="UniProtKB-UniRule"/>
</dbReference>
<dbReference type="SUPFAM" id="SSF52402">
    <property type="entry name" value="Adenine nucleotide alpha hydrolases-like"/>
    <property type="match status" value="1"/>
</dbReference>
<dbReference type="PANTHER" id="PTHR20882:SF14">
    <property type="entry name" value="CYTOPLASMIC TRNA 2-THIOLATION PROTEIN 2"/>
    <property type="match status" value="1"/>
</dbReference>
<dbReference type="Gene3D" id="3.40.50.620">
    <property type="entry name" value="HUPs"/>
    <property type="match status" value="1"/>
</dbReference>
<name>A0AAN7GW39_9PEZI</name>
<dbReference type="PANTHER" id="PTHR20882">
    <property type="entry name" value="CYTOPLASMIC TRNA 2-THIOLATION PROTEIN 2"/>
    <property type="match status" value="1"/>
</dbReference>
<dbReference type="GO" id="GO:0016779">
    <property type="term" value="F:nucleotidyltransferase activity"/>
    <property type="evidence" value="ECO:0007669"/>
    <property type="project" value="UniProtKB-UniRule"/>
</dbReference>
<evidence type="ECO:0000256" key="3">
    <source>
        <dbReference type="HAMAP-Rule" id="MF_03054"/>
    </source>
</evidence>
<dbReference type="AlphaFoldDB" id="A0AAN7GW39"/>
<comment type="pathway">
    <text evidence="3">tRNA modification; 5-methoxycarbonylmethyl-2-thiouridine-tRNA biosynthesis.</text>
</comment>
<dbReference type="GO" id="GO:0000049">
    <property type="term" value="F:tRNA binding"/>
    <property type="evidence" value="ECO:0007669"/>
    <property type="project" value="InterPro"/>
</dbReference>
<accession>A0AAN7GW39</accession>
<comment type="caution">
    <text evidence="4">The sequence shown here is derived from an EMBL/GenBank/DDBJ whole genome shotgun (WGS) entry which is preliminary data.</text>
</comment>
<dbReference type="Proteomes" id="UP001301958">
    <property type="component" value="Unassembled WGS sequence"/>
</dbReference>
<comment type="subcellular location">
    <subcellularLocation>
        <location evidence="3">Cytoplasm</location>
    </subcellularLocation>
</comment>
<dbReference type="InterPro" id="IPR019407">
    <property type="entry name" value="CTU2"/>
</dbReference>
<comment type="function">
    <text evidence="3">Plays a central role in 2-thiolation of mcm(5)S(2)U at tRNA wobble positions of tRNA(Lys), tRNA(Glu) and tRNA(Gln). May act by forming a heterodimer with NCS6 that ligates sulfur from thiocarboxylated URM1 onto the uridine of tRNAs at wobble position. Prior mcm(5) tRNA modification by the elongator complex is required for 2-thiolation. May also be involved in protein urmylation.</text>
</comment>
<dbReference type="GO" id="GO:0005829">
    <property type="term" value="C:cytosol"/>
    <property type="evidence" value="ECO:0007669"/>
    <property type="project" value="TreeGrafter"/>
</dbReference>
<comment type="similarity">
    <text evidence="3">Belongs to the CTU2/NCS2 family.</text>
</comment>
<dbReference type="Pfam" id="PF10288">
    <property type="entry name" value="CTU2"/>
    <property type="match status" value="1"/>
</dbReference>
<gene>
    <name evidence="3" type="primary">NCS2</name>
    <name evidence="3" type="synonym">CTU2</name>
    <name evidence="4" type="ORF">QBC38DRAFT_481429</name>
</gene>
<keyword evidence="2 3" id="KW-0819">tRNA processing</keyword>
<evidence type="ECO:0000313" key="5">
    <source>
        <dbReference type="Proteomes" id="UP001301958"/>
    </source>
</evidence>
<keyword evidence="5" id="KW-1185">Reference proteome</keyword>
<proteinExistence type="inferred from homology"/>